<dbReference type="Proteomes" id="UP000095287">
    <property type="component" value="Unplaced"/>
</dbReference>
<feature type="compositionally biased region" description="Low complexity" evidence="1">
    <location>
        <begin position="76"/>
        <end position="91"/>
    </location>
</feature>
<evidence type="ECO:0000256" key="1">
    <source>
        <dbReference type="SAM" id="MobiDB-lite"/>
    </source>
</evidence>
<keyword evidence="2" id="KW-1185">Reference proteome</keyword>
<dbReference type="AlphaFoldDB" id="A0A1I7ZM25"/>
<sequence length="148" mass="16439">MRECSPVQAGLVAPNGQACPIVVARKRPSNGINSRCWSGCSSPRWCVRRRSRIDPGGSTHRRLLDRAHRRLRPRRSSTSNRSCTSTTSPCTQSLITTESPIITRGQSLLCRFTTSSSSNGDPRRLHPNSSFTEISRLRRRLLAPAKPS</sequence>
<proteinExistence type="predicted"/>
<reference evidence="3" key="1">
    <citation type="submission" date="2016-11" db="UniProtKB">
        <authorList>
            <consortium name="WormBaseParasite"/>
        </authorList>
    </citation>
    <scope>IDENTIFICATION</scope>
</reference>
<organism evidence="2 3">
    <name type="scientific">Steinernema glaseri</name>
    <dbReference type="NCBI Taxonomy" id="37863"/>
    <lineage>
        <taxon>Eukaryota</taxon>
        <taxon>Metazoa</taxon>
        <taxon>Ecdysozoa</taxon>
        <taxon>Nematoda</taxon>
        <taxon>Chromadorea</taxon>
        <taxon>Rhabditida</taxon>
        <taxon>Tylenchina</taxon>
        <taxon>Panagrolaimomorpha</taxon>
        <taxon>Strongyloidoidea</taxon>
        <taxon>Steinernematidae</taxon>
        <taxon>Steinernema</taxon>
    </lineage>
</organism>
<feature type="region of interest" description="Disordered" evidence="1">
    <location>
        <begin position="67"/>
        <end position="91"/>
    </location>
</feature>
<dbReference type="WBParaSite" id="L893_g27779.t1">
    <property type="protein sequence ID" value="L893_g27779.t1"/>
    <property type="gene ID" value="L893_g27779"/>
</dbReference>
<protein>
    <submittedName>
        <fullName evidence="3">Uncharacterized protein</fullName>
    </submittedName>
</protein>
<accession>A0A1I7ZM25</accession>
<evidence type="ECO:0000313" key="3">
    <source>
        <dbReference type="WBParaSite" id="L893_g27779.t1"/>
    </source>
</evidence>
<evidence type="ECO:0000313" key="2">
    <source>
        <dbReference type="Proteomes" id="UP000095287"/>
    </source>
</evidence>
<name>A0A1I7ZM25_9BILA</name>